<protein>
    <recommendedName>
        <fullName evidence="3">HNH endonuclease</fullName>
    </recommendedName>
</protein>
<name>A0A9X2E6J1_9NOCA</name>
<dbReference type="RefSeq" id="WP_251909279.1">
    <property type="nucleotide sequence ID" value="NZ_JAMRXG010000001.1"/>
</dbReference>
<organism evidence="1 2">
    <name type="scientific">Nocardia pulmonis</name>
    <dbReference type="NCBI Taxonomy" id="2951408"/>
    <lineage>
        <taxon>Bacteria</taxon>
        <taxon>Bacillati</taxon>
        <taxon>Actinomycetota</taxon>
        <taxon>Actinomycetes</taxon>
        <taxon>Mycobacteriales</taxon>
        <taxon>Nocardiaceae</taxon>
        <taxon>Nocardia</taxon>
    </lineage>
</organism>
<gene>
    <name evidence="1" type="ORF">NDR86_02930</name>
</gene>
<dbReference type="AlphaFoldDB" id="A0A9X2E6J1"/>
<accession>A0A9X2E6J1</accession>
<dbReference type="Proteomes" id="UP001139157">
    <property type="component" value="Unassembled WGS sequence"/>
</dbReference>
<evidence type="ECO:0000313" key="2">
    <source>
        <dbReference type="Proteomes" id="UP001139157"/>
    </source>
</evidence>
<evidence type="ECO:0008006" key="3">
    <source>
        <dbReference type="Google" id="ProtNLM"/>
    </source>
</evidence>
<reference evidence="1" key="1">
    <citation type="submission" date="2022-06" db="EMBL/GenBank/DDBJ databases">
        <title>Novel species in genus nocardia.</title>
        <authorList>
            <person name="Li F."/>
        </authorList>
    </citation>
    <scope>NUCLEOTIDE SEQUENCE</scope>
    <source>
        <strain evidence="1">CDC141</strain>
    </source>
</reference>
<proteinExistence type="predicted"/>
<keyword evidence="2" id="KW-1185">Reference proteome</keyword>
<dbReference type="EMBL" id="JAMRXG010000001">
    <property type="protein sequence ID" value="MCM6772423.1"/>
    <property type="molecule type" value="Genomic_DNA"/>
</dbReference>
<evidence type="ECO:0000313" key="1">
    <source>
        <dbReference type="EMBL" id="MCM6772423.1"/>
    </source>
</evidence>
<sequence>MAARAGYMCSNPECTRLLVGPELTSPDTYMKARLGQVAHILGEKPTAARYDPAMTNAQRAAPDNAILLCPTCHTLVDNNSGIAFPPEVLRDWRTEHTARVRKLLKSPRMALLPKLMRQEQNAKVVEHVFEVLADKRSLHEHAELETFLHVVKALGHVRGELTAALRKVDDDPKLKTDIRAIGTAARTFMAKVILDKSGAPAKGFEHAERHLTVMREEIASIVARLSDSFAIPVPPALQSQAWRDF</sequence>
<comment type="caution">
    <text evidence="1">The sequence shown here is derived from an EMBL/GenBank/DDBJ whole genome shotgun (WGS) entry which is preliminary data.</text>
</comment>